<keyword evidence="4" id="KW-1185">Reference proteome</keyword>
<accession>A0A7J0DHE0</accession>
<name>A0A7J0DHE0_9ERIC</name>
<keyword evidence="1" id="KW-0677">Repeat</keyword>
<proteinExistence type="predicted"/>
<sequence length="157" mass="17402">MTQQRHTPDLLTLSVLLKSRIRTRQFNLGKLVHTKLSESQLELDSVLINSLISLYSKSGDWVTANDIFQDMGERRDLVSWSSMISCFAHSGMASRAVSTFIDMLEFGESPNQFCFAAVIQACSNSENARTGIVVFGFVIKIGYFESDVCVGGFVCKG</sequence>
<dbReference type="Proteomes" id="UP000585474">
    <property type="component" value="Unassembled WGS sequence"/>
</dbReference>
<reference evidence="4" key="1">
    <citation type="submission" date="2019-07" db="EMBL/GenBank/DDBJ databases">
        <title>De Novo Assembly of kiwifruit Actinidia rufa.</title>
        <authorList>
            <person name="Sugita-Konishi S."/>
            <person name="Sato K."/>
            <person name="Mori E."/>
            <person name="Abe Y."/>
            <person name="Kisaki G."/>
            <person name="Hamano K."/>
            <person name="Suezawa K."/>
            <person name="Otani M."/>
            <person name="Fukuda T."/>
            <person name="Manabe T."/>
            <person name="Gomi K."/>
            <person name="Tabuchi M."/>
            <person name="Akimitsu K."/>
            <person name="Kataoka I."/>
        </authorList>
    </citation>
    <scope>NUCLEOTIDE SEQUENCE [LARGE SCALE GENOMIC DNA]</scope>
    <source>
        <strain evidence="4">cv. Fuchu</strain>
    </source>
</reference>
<dbReference type="NCBIfam" id="TIGR00756">
    <property type="entry name" value="PPR"/>
    <property type="match status" value="2"/>
</dbReference>
<protein>
    <submittedName>
        <fullName evidence="3">Tetratricopeptide repeat (TPR)-like superfamily protein</fullName>
    </submittedName>
</protein>
<comment type="caution">
    <text evidence="3">The sequence shown here is derived from an EMBL/GenBank/DDBJ whole genome shotgun (WGS) entry which is preliminary data.</text>
</comment>
<evidence type="ECO:0000313" key="4">
    <source>
        <dbReference type="Proteomes" id="UP000585474"/>
    </source>
</evidence>
<evidence type="ECO:0000313" key="3">
    <source>
        <dbReference type="EMBL" id="GFS35350.1"/>
    </source>
</evidence>
<gene>
    <name evidence="3" type="ORF">Acr_00g0039310</name>
</gene>
<evidence type="ECO:0000256" key="1">
    <source>
        <dbReference type="ARBA" id="ARBA00022737"/>
    </source>
</evidence>
<dbReference type="GO" id="GO:0003723">
    <property type="term" value="F:RNA binding"/>
    <property type="evidence" value="ECO:0007669"/>
    <property type="project" value="InterPro"/>
</dbReference>
<feature type="repeat" description="PPR" evidence="2">
    <location>
        <begin position="44"/>
        <end position="74"/>
    </location>
</feature>
<organism evidence="3 4">
    <name type="scientific">Actinidia rufa</name>
    <dbReference type="NCBI Taxonomy" id="165716"/>
    <lineage>
        <taxon>Eukaryota</taxon>
        <taxon>Viridiplantae</taxon>
        <taxon>Streptophyta</taxon>
        <taxon>Embryophyta</taxon>
        <taxon>Tracheophyta</taxon>
        <taxon>Spermatophyta</taxon>
        <taxon>Magnoliopsida</taxon>
        <taxon>eudicotyledons</taxon>
        <taxon>Gunneridae</taxon>
        <taxon>Pentapetalae</taxon>
        <taxon>asterids</taxon>
        <taxon>Ericales</taxon>
        <taxon>Actinidiaceae</taxon>
        <taxon>Actinidia</taxon>
    </lineage>
</organism>
<dbReference type="PANTHER" id="PTHR47926">
    <property type="entry name" value="PENTATRICOPEPTIDE REPEAT-CONTAINING PROTEIN"/>
    <property type="match status" value="1"/>
</dbReference>
<dbReference type="Pfam" id="PF01535">
    <property type="entry name" value="PPR"/>
    <property type="match status" value="2"/>
</dbReference>
<dbReference type="InterPro" id="IPR046960">
    <property type="entry name" value="PPR_At4g14850-like_plant"/>
</dbReference>
<dbReference type="EMBL" id="BJWL01000227">
    <property type="protein sequence ID" value="GFS35350.1"/>
    <property type="molecule type" value="Genomic_DNA"/>
</dbReference>
<dbReference type="GO" id="GO:0009451">
    <property type="term" value="P:RNA modification"/>
    <property type="evidence" value="ECO:0007669"/>
    <property type="project" value="InterPro"/>
</dbReference>
<dbReference type="InterPro" id="IPR011990">
    <property type="entry name" value="TPR-like_helical_dom_sf"/>
</dbReference>
<dbReference type="FunFam" id="1.25.40.10:FF:000381">
    <property type="entry name" value="Pentatricopeptide repeat-containing protein"/>
    <property type="match status" value="1"/>
</dbReference>
<dbReference type="AlphaFoldDB" id="A0A7J0DHE0"/>
<dbReference type="Gene3D" id="1.25.40.10">
    <property type="entry name" value="Tetratricopeptide repeat domain"/>
    <property type="match status" value="1"/>
</dbReference>
<dbReference type="InterPro" id="IPR002885">
    <property type="entry name" value="PPR_rpt"/>
</dbReference>
<feature type="repeat" description="PPR" evidence="2">
    <location>
        <begin position="76"/>
        <end position="110"/>
    </location>
</feature>
<evidence type="ECO:0000256" key="2">
    <source>
        <dbReference type="PROSITE-ProRule" id="PRU00708"/>
    </source>
</evidence>
<dbReference type="OrthoDB" id="1736032at2759"/>
<dbReference type="PROSITE" id="PS51375">
    <property type="entry name" value="PPR"/>
    <property type="match status" value="2"/>
</dbReference>